<keyword evidence="3 7" id="KW-0479">Metal-binding</keyword>
<keyword evidence="5 7" id="KW-0408">Iron</keyword>
<evidence type="ECO:0000256" key="3">
    <source>
        <dbReference type="ARBA" id="ARBA00022723"/>
    </source>
</evidence>
<dbReference type="InterPro" id="IPR036396">
    <property type="entry name" value="Cyt_P450_sf"/>
</dbReference>
<keyword evidence="11" id="KW-1185">Reference proteome</keyword>
<accession>A0AA38XHQ7</accession>
<dbReference type="InterPro" id="IPR001128">
    <property type="entry name" value="Cyt_P450"/>
</dbReference>
<dbReference type="GO" id="GO:0004497">
    <property type="term" value="F:monooxygenase activity"/>
    <property type="evidence" value="ECO:0007669"/>
    <property type="project" value="UniProtKB-KW"/>
</dbReference>
<evidence type="ECO:0000256" key="2">
    <source>
        <dbReference type="ARBA" id="ARBA00010617"/>
    </source>
</evidence>
<keyword evidence="9" id="KW-0812">Transmembrane</keyword>
<protein>
    <recommendedName>
        <fullName evidence="12">Cytochrome P450</fullName>
    </recommendedName>
</protein>
<dbReference type="Pfam" id="PF00067">
    <property type="entry name" value="p450"/>
    <property type="match status" value="2"/>
</dbReference>
<comment type="similarity">
    <text evidence="2 8">Belongs to the cytochrome P450 family.</text>
</comment>
<evidence type="ECO:0000313" key="10">
    <source>
        <dbReference type="EMBL" id="KAJ9613321.1"/>
    </source>
</evidence>
<dbReference type="CDD" id="cd11065">
    <property type="entry name" value="CYP64-like"/>
    <property type="match status" value="1"/>
</dbReference>
<dbReference type="GO" id="GO:0016705">
    <property type="term" value="F:oxidoreductase activity, acting on paired donors, with incorporation or reduction of molecular oxygen"/>
    <property type="evidence" value="ECO:0007669"/>
    <property type="project" value="InterPro"/>
</dbReference>
<evidence type="ECO:0000256" key="4">
    <source>
        <dbReference type="ARBA" id="ARBA00023002"/>
    </source>
</evidence>
<keyword evidence="4 8" id="KW-0560">Oxidoreductase</keyword>
<dbReference type="SUPFAM" id="SSF48264">
    <property type="entry name" value="Cytochrome P450"/>
    <property type="match status" value="1"/>
</dbReference>
<comment type="caution">
    <text evidence="10">The sequence shown here is derived from an EMBL/GenBank/DDBJ whole genome shotgun (WGS) entry which is preliminary data.</text>
</comment>
<dbReference type="EMBL" id="JAPDRK010000004">
    <property type="protein sequence ID" value="KAJ9613321.1"/>
    <property type="molecule type" value="Genomic_DNA"/>
</dbReference>
<keyword evidence="6 8" id="KW-0503">Monooxygenase</keyword>
<evidence type="ECO:0000256" key="1">
    <source>
        <dbReference type="ARBA" id="ARBA00001971"/>
    </source>
</evidence>
<evidence type="ECO:0000313" key="11">
    <source>
        <dbReference type="Proteomes" id="UP001172673"/>
    </source>
</evidence>
<dbReference type="Gene3D" id="1.10.630.10">
    <property type="entry name" value="Cytochrome P450"/>
    <property type="match status" value="2"/>
</dbReference>
<dbReference type="GO" id="GO:0020037">
    <property type="term" value="F:heme binding"/>
    <property type="evidence" value="ECO:0007669"/>
    <property type="project" value="InterPro"/>
</dbReference>
<dbReference type="PROSITE" id="PS00086">
    <property type="entry name" value="CYTOCHROME_P450"/>
    <property type="match status" value="1"/>
</dbReference>
<dbReference type="PANTHER" id="PTHR46300:SF2">
    <property type="entry name" value="CYTOCHROME P450 MONOOXYGENASE ALNH-RELATED"/>
    <property type="match status" value="1"/>
</dbReference>
<evidence type="ECO:0000256" key="5">
    <source>
        <dbReference type="ARBA" id="ARBA00023004"/>
    </source>
</evidence>
<dbReference type="InterPro" id="IPR002401">
    <property type="entry name" value="Cyt_P450_E_grp-I"/>
</dbReference>
<keyword evidence="9" id="KW-1133">Transmembrane helix</keyword>
<evidence type="ECO:0000256" key="9">
    <source>
        <dbReference type="SAM" id="Phobius"/>
    </source>
</evidence>
<gene>
    <name evidence="10" type="ORF">H2200_003263</name>
</gene>
<feature type="transmembrane region" description="Helical" evidence="9">
    <location>
        <begin position="12"/>
        <end position="32"/>
    </location>
</feature>
<reference evidence="10" key="1">
    <citation type="submission" date="2022-10" db="EMBL/GenBank/DDBJ databases">
        <title>Culturing micro-colonial fungi from biological soil crusts in the Mojave desert and describing Neophaeococcomyces mojavensis, and introducing the new genera and species Taxawa tesnikishii.</title>
        <authorList>
            <person name="Kurbessoian T."/>
            <person name="Stajich J.E."/>
        </authorList>
    </citation>
    <scope>NUCLEOTIDE SEQUENCE</scope>
    <source>
        <strain evidence="10">TK_41</strain>
    </source>
</reference>
<sequence length="472" mass="53421">MQLSSHDPPSAVRSILLVSVLLLLATLVKLYLNSRRPKHFPPGPAPFPIIGNLPELPPTKAFLKFHEWGKQYGDIIGLKFGPQNVVILNNYKHIKELFDKRGAIYSSRPESYVGNQLVCPGEIHVLLIPYSPAWRKLRKCFHQLMTVSSVDALLSLQAAEATKTVHDIINDPEGYYNHLRRFASGVMLASTYGKRGRRFEDKVIQDLYAVQHDFTEVLAPGFMPPADEFPILKYIPEWIAGWKRKARAVGRAQMKLYRSLLEEGQERAQKGELKDCFLKTLIKDRNEGKNELNEAQLAYVAGIFTLRWRPVAPGGVPHVLTEDNVYGQYMIPKGTMLLANTWSIHQDESEYDNPSEFRPERFLDNKFGSIKKESDGENERRRTTYAFGAGRRVCAGQRLAENGLEIAAAKIVWAFDIVPSAPIDSSIESAYTDGFVVVPKRYAAKFVPRAKERASIVAKEAEEAERFLSRFD</sequence>
<organism evidence="10 11">
    <name type="scientific">Cladophialophora chaetospira</name>
    <dbReference type="NCBI Taxonomy" id="386627"/>
    <lineage>
        <taxon>Eukaryota</taxon>
        <taxon>Fungi</taxon>
        <taxon>Dikarya</taxon>
        <taxon>Ascomycota</taxon>
        <taxon>Pezizomycotina</taxon>
        <taxon>Eurotiomycetes</taxon>
        <taxon>Chaetothyriomycetidae</taxon>
        <taxon>Chaetothyriales</taxon>
        <taxon>Herpotrichiellaceae</taxon>
        <taxon>Cladophialophora</taxon>
    </lineage>
</organism>
<dbReference type="GO" id="GO:0005506">
    <property type="term" value="F:iron ion binding"/>
    <property type="evidence" value="ECO:0007669"/>
    <property type="project" value="InterPro"/>
</dbReference>
<evidence type="ECO:0000256" key="8">
    <source>
        <dbReference type="RuleBase" id="RU000461"/>
    </source>
</evidence>
<evidence type="ECO:0000256" key="7">
    <source>
        <dbReference type="PIRSR" id="PIRSR602401-1"/>
    </source>
</evidence>
<proteinExistence type="inferred from homology"/>
<dbReference type="InterPro" id="IPR050364">
    <property type="entry name" value="Cytochrome_P450_fung"/>
</dbReference>
<keyword evidence="9" id="KW-0472">Membrane</keyword>
<feature type="binding site" description="axial binding residue" evidence="7">
    <location>
        <position position="394"/>
    </location>
    <ligand>
        <name>heme</name>
        <dbReference type="ChEBI" id="CHEBI:30413"/>
    </ligand>
    <ligandPart>
        <name>Fe</name>
        <dbReference type="ChEBI" id="CHEBI:18248"/>
    </ligandPart>
</feature>
<dbReference type="Proteomes" id="UP001172673">
    <property type="component" value="Unassembled WGS sequence"/>
</dbReference>
<dbReference type="AlphaFoldDB" id="A0AA38XHQ7"/>
<dbReference type="PANTHER" id="PTHR46300">
    <property type="entry name" value="P450, PUTATIVE (EUROFUNG)-RELATED-RELATED"/>
    <property type="match status" value="1"/>
</dbReference>
<evidence type="ECO:0000256" key="6">
    <source>
        <dbReference type="ARBA" id="ARBA00023033"/>
    </source>
</evidence>
<name>A0AA38XHQ7_9EURO</name>
<keyword evidence="7 8" id="KW-0349">Heme</keyword>
<comment type="cofactor">
    <cofactor evidence="1 7">
        <name>heme</name>
        <dbReference type="ChEBI" id="CHEBI:30413"/>
    </cofactor>
</comment>
<dbReference type="InterPro" id="IPR017972">
    <property type="entry name" value="Cyt_P450_CS"/>
</dbReference>
<dbReference type="PRINTS" id="PR00463">
    <property type="entry name" value="EP450I"/>
</dbReference>
<evidence type="ECO:0008006" key="12">
    <source>
        <dbReference type="Google" id="ProtNLM"/>
    </source>
</evidence>